<dbReference type="InterPro" id="IPR050561">
    <property type="entry name" value="PTP"/>
</dbReference>
<dbReference type="OrthoDB" id="432447at2759"/>
<accession>V3ZEW4</accession>
<dbReference type="STRING" id="225164.V3ZEW4"/>
<evidence type="ECO:0000256" key="1">
    <source>
        <dbReference type="ARBA" id="ARBA00004123"/>
    </source>
</evidence>
<keyword evidence="8" id="KW-0904">Protein phosphatase</keyword>
<evidence type="ECO:0000256" key="13">
    <source>
        <dbReference type="ARBA" id="ARBA00068789"/>
    </source>
</evidence>
<keyword evidence="18" id="KW-1185">Reference proteome</keyword>
<evidence type="ECO:0000256" key="5">
    <source>
        <dbReference type="ARBA" id="ARBA00013081"/>
    </source>
</evidence>
<dbReference type="AlphaFoldDB" id="V3ZEW4"/>
<dbReference type="PROSITE" id="PS50054">
    <property type="entry name" value="TYR_PHOSPHATASE_DUAL"/>
    <property type="match status" value="1"/>
</dbReference>
<protein>
    <recommendedName>
        <fullName evidence="13">Dual specificity protein phosphatase 23</fullName>
        <ecNumber evidence="5">3.1.3.16</ecNumber>
        <ecNumber evidence="4">3.1.3.48</ecNumber>
    </recommendedName>
    <alternativeName>
        <fullName evidence="14">Low molecular mass dual specificity phosphatase 3</fullName>
    </alternativeName>
</protein>
<evidence type="ECO:0000313" key="17">
    <source>
        <dbReference type="EMBL" id="ESO89693.1"/>
    </source>
</evidence>
<organism evidence="17 18">
    <name type="scientific">Lottia gigantea</name>
    <name type="common">Giant owl limpet</name>
    <dbReference type="NCBI Taxonomy" id="225164"/>
    <lineage>
        <taxon>Eukaryota</taxon>
        <taxon>Metazoa</taxon>
        <taxon>Spiralia</taxon>
        <taxon>Lophotrochozoa</taxon>
        <taxon>Mollusca</taxon>
        <taxon>Gastropoda</taxon>
        <taxon>Patellogastropoda</taxon>
        <taxon>Lottioidea</taxon>
        <taxon>Lottiidae</taxon>
        <taxon>Lottia</taxon>
    </lineage>
</organism>
<evidence type="ECO:0000256" key="4">
    <source>
        <dbReference type="ARBA" id="ARBA00013064"/>
    </source>
</evidence>
<dbReference type="PROSITE" id="PS00383">
    <property type="entry name" value="TYR_PHOSPHATASE_1"/>
    <property type="match status" value="1"/>
</dbReference>
<sequence>MEGQFPLHFSWIVEDELCALAFPHLKDNLRYLVCNNVGYLVSLTAERSPDIQGFEDVIFPDLELVTIGIKDFTAPSLEQVKIFLQIMEQGKQNRKAVAIHCAHGKGRTGTIAACYLVKTYGLTSQQALDKVRQLRPGSVETVTQEQLVAEFETWYKDKLL</sequence>
<dbReference type="SMART" id="SM00195">
    <property type="entry name" value="DSPc"/>
    <property type="match status" value="1"/>
</dbReference>
<dbReference type="GO" id="GO:0005829">
    <property type="term" value="C:cytosol"/>
    <property type="evidence" value="ECO:0007669"/>
    <property type="project" value="UniProtKB-SubCell"/>
</dbReference>
<dbReference type="GeneID" id="20235312"/>
<evidence type="ECO:0000259" key="15">
    <source>
        <dbReference type="PROSITE" id="PS50054"/>
    </source>
</evidence>
<dbReference type="SUPFAM" id="SSF52799">
    <property type="entry name" value="(Phosphotyrosine protein) phosphatases II"/>
    <property type="match status" value="1"/>
</dbReference>
<dbReference type="OMA" id="PAHYQYL"/>
<dbReference type="CDD" id="cd14504">
    <property type="entry name" value="DUSP23"/>
    <property type="match status" value="1"/>
</dbReference>
<evidence type="ECO:0000256" key="11">
    <source>
        <dbReference type="ARBA" id="ARBA00048336"/>
    </source>
</evidence>
<evidence type="ECO:0000256" key="7">
    <source>
        <dbReference type="ARBA" id="ARBA00022801"/>
    </source>
</evidence>
<keyword evidence="7" id="KW-0378">Hydrolase</keyword>
<proteinExistence type="inferred from homology"/>
<dbReference type="GO" id="GO:0004722">
    <property type="term" value="F:protein serine/threonine phosphatase activity"/>
    <property type="evidence" value="ECO:0007669"/>
    <property type="project" value="UniProtKB-EC"/>
</dbReference>
<evidence type="ECO:0000256" key="8">
    <source>
        <dbReference type="ARBA" id="ARBA00022912"/>
    </source>
</evidence>
<comment type="subcellular location">
    <subcellularLocation>
        <location evidence="2">Cytoplasm</location>
        <location evidence="2">Cytosol</location>
    </subcellularLocation>
    <subcellularLocation>
        <location evidence="1">Nucleus</location>
    </subcellularLocation>
</comment>
<dbReference type="EC" id="3.1.3.48" evidence="4"/>
<evidence type="ECO:0000256" key="9">
    <source>
        <dbReference type="ARBA" id="ARBA00023242"/>
    </source>
</evidence>
<dbReference type="PANTHER" id="PTHR23339">
    <property type="entry name" value="TYROSINE SPECIFIC PROTEIN PHOSPHATASE AND DUAL SPECIFICITY PROTEIN PHOSPHATASE"/>
    <property type="match status" value="1"/>
</dbReference>
<dbReference type="InterPro" id="IPR020422">
    <property type="entry name" value="TYR_PHOSPHATASE_DUAL_dom"/>
</dbReference>
<dbReference type="InterPro" id="IPR057023">
    <property type="entry name" value="PTP-SAK"/>
</dbReference>
<dbReference type="EC" id="3.1.3.16" evidence="5"/>
<dbReference type="Proteomes" id="UP000030746">
    <property type="component" value="Unassembled WGS sequence"/>
</dbReference>
<keyword evidence="6" id="KW-0963">Cytoplasm</keyword>
<dbReference type="CTD" id="20235312"/>
<evidence type="ECO:0000256" key="10">
    <source>
        <dbReference type="ARBA" id="ARBA00047761"/>
    </source>
</evidence>
<comment type="similarity">
    <text evidence="3">Belongs to the protein-tyrosine phosphatase family. Non-receptor class dual specificity subfamily.</text>
</comment>
<evidence type="ECO:0000259" key="16">
    <source>
        <dbReference type="PROSITE" id="PS50056"/>
    </source>
</evidence>
<dbReference type="GO" id="GO:0004725">
    <property type="term" value="F:protein tyrosine phosphatase activity"/>
    <property type="evidence" value="ECO:0007669"/>
    <property type="project" value="UniProtKB-EC"/>
</dbReference>
<comment type="function">
    <text evidence="12">Protein phosphatase that mediates dephosphorylation of proteins phosphorylated on Tyr and Ser/Thr residues. In vitro, it can dephosphorylate p44-ERK1 (MAPK3) but not p54 SAPK-beta (MAPK10) in vitro. Able to enhance activation of JNK and p38 (MAPK14).</text>
</comment>
<reference evidence="17 18" key="1">
    <citation type="journal article" date="2013" name="Nature">
        <title>Insights into bilaterian evolution from three spiralian genomes.</title>
        <authorList>
            <person name="Simakov O."/>
            <person name="Marletaz F."/>
            <person name="Cho S.J."/>
            <person name="Edsinger-Gonzales E."/>
            <person name="Havlak P."/>
            <person name="Hellsten U."/>
            <person name="Kuo D.H."/>
            <person name="Larsson T."/>
            <person name="Lv J."/>
            <person name="Arendt D."/>
            <person name="Savage R."/>
            <person name="Osoegawa K."/>
            <person name="de Jong P."/>
            <person name="Grimwood J."/>
            <person name="Chapman J.A."/>
            <person name="Shapiro H."/>
            <person name="Aerts A."/>
            <person name="Otillar R.P."/>
            <person name="Terry A.Y."/>
            <person name="Boore J.L."/>
            <person name="Grigoriev I.V."/>
            <person name="Lindberg D.R."/>
            <person name="Seaver E.C."/>
            <person name="Weisblat D.A."/>
            <person name="Putnam N.H."/>
            <person name="Rokhsar D.S."/>
        </authorList>
    </citation>
    <scope>NUCLEOTIDE SEQUENCE [LARGE SCALE GENOMIC DNA]</scope>
</reference>
<evidence type="ECO:0000256" key="12">
    <source>
        <dbReference type="ARBA" id="ARBA00053915"/>
    </source>
</evidence>
<evidence type="ECO:0000256" key="3">
    <source>
        <dbReference type="ARBA" id="ARBA00008601"/>
    </source>
</evidence>
<name>V3ZEW4_LOTGI</name>
<evidence type="ECO:0000313" key="18">
    <source>
        <dbReference type="Proteomes" id="UP000030746"/>
    </source>
</evidence>
<evidence type="ECO:0000256" key="2">
    <source>
        <dbReference type="ARBA" id="ARBA00004514"/>
    </source>
</evidence>
<dbReference type="PROSITE" id="PS50056">
    <property type="entry name" value="TYR_PHOSPHATASE_2"/>
    <property type="match status" value="1"/>
</dbReference>
<dbReference type="InterPro" id="IPR000387">
    <property type="entry name" value="Tyr_Pase_dom"/>
</dbReference>
<dbReference type="KEGG" id="lgi:LOTGIDRAFT_147884"/>
<dbReference type="RefSeq" id="XP_009059619.1">
    <property type="nucleotide sequence ID" value="XM_009061371.1"/>
</dbReference>
<dbReference type="FunFam" id="3.90.190.10:FF:000063">
    <property type="entry name" value="Dual specificity phosphatase 23"/>
    <property type="match status" value="1"/>
</dbReference>
<feature type="domain" description="Tyrosine-protein phosphatase" evidence="15">
    <location>
        <begin position="8"/>
        <end position="160"/>
    </location>
</feature>
<dbReference type="Pfam" id="PF22784">
    <property type="entry name" value="PTP-SAK"/>
    <property type="match status" value="1"/>
</dbReference>
<dbReference type="InterPro" id="IPR029021">
    <property type="entry name" value="Prot-tyrosine_phosphatase-like"/>
</dbReference>
<dbReference type="EMBL" id="KB202552">
    <property type="protein sequence ID" value="ESO89693.1"/>
    <property type="molecule type" value="Genomic_DNA"/>
</dbReference>
<evidence type="ECO:0000256" key="14">
    <source>
        <dbReference type="ARBA" id="ARBA00081937"/>
    </source>
</evidence>
<dbReference type="InterPro" id="IPR003595">
    <property type="entry name" value="Tyr_Pase_cat"/>
</dbReference>
<comment type="catalytic activity">
    <reaction evidence="11">
        <text>O-phospho-L-threonyl-[protein] + H2O = L-threonyl-[protein] + phosphate</text>
        <dbReference type="Rhea" id="RHEA:47004"/>
        <dbReference type="Rhea" id="RHEA-COMP:11060"/>
        <dbReference type="Rhea" id="RHEA-COMP:11605"/>
        <dbReference type="ChEBI" id="CHEBI:15377"/>
        <dbReference type="ChEBI" id="CHEBI:30013"/>
        <dbReference type="ChEBI" id="CHEBI:43474"/>
        <dbReference type="ChEBI" id="CHEBI:61977"/>
        <dbReference type="EC" id="3.1.3.16"/>
    </reaction>
</comment>
<comment type="catalytic activity">
    <reaction evidence="10">
        <text>O-phospho-L-seryl-[protein] + H2O = L-seryl-[protein] + phosphate</text>
        <dbReference type="Rhea" id="RHEA:20629"/>
        <dbReference type="Rhea" id="RHEA-COMP:9863"/>
        <dbReference type="Rhea" id="RHEA-COMP:11604"/>
        <dbReference type="ChEBI" id="CHEBI:15377"/>
        <dbReference type="ChEBI" id="CHEBI:29999"/>
        <dbReference type="ChEBI" id="CHEBI:43474"/>
        <dbReference type="ChEBI" id="CHEBI:83421"/>
        <dbReference type="EC" id="3.1.3.16"/>
    </reaction>
</comment>
<keyword evidence="9" id="KW-0539">Nucleus</keyword>
<feature type="domain" description="Tyrosine specific protein phosphatases" evidence="16">
    <location>
        <begin position="74"/>
        <end position="146"/>
    </location>
</feature>
<dbReference type="GO" id="GO:0005634">
    <property type="term" value="C:nucleus"/>
    <property type="evidence" value="ECO:0007669"/>
    <property type="project" value="UniProtKB-SubCell"/>
</dbReference>
<gene>
    <name evidence="17" type="ORF">LOTGIDRAFT_147884</name>
</gene>
<dbReference type="Gene3D" id="3.90.190.10">
    <property type="entry name" value="Protein tyrosine phosphatase superfamily"/>
    <property type="match status" value="1"/>
</dbReference>
<dbReference type="SMART" id="SM00404">
    <property type="entry name" value="PTPc_motif"/>
    <property type="match status" value="1"/>
</dbReference>
<evidence type="ECO:0000256" key="6">
    <source>
        <dbReference type="ARBA" id="ARBA00022490"/>
    </source>
</evidence>
<dbReference type="InterPro" id="IPR016130">
    <property type="entry name" value="Tyr_Pase_AS"/>
</dbReference>